<name>A0ABT1SI52_9FIRM</name>
<comment type="caution">
    <text evidence="1">The sequence shown here is derived from an EMBL/GenBank/DDBJ whole genome shotgun (WGS) entry which is preliminary data.</text>
</comment>
<dbReference type="InterPro" id="IPR011330">
    <property type="entry name" value="Glyco_hydro/deAcase_b/a-brl"/>
</dbReference>
<reference evidence="1 2" key="1">
    <citation type="submission" date="2022-06" db="EMBL/GenBank/DDBJ databases">
        <title>Isolation of gut microbiota from human fecal samples.</title>
        <authorList>
            <person name="Pamer E.G."/>
            <person name="Barat B."/>
            <person name="Waligurski E."/>
            <person name="Medina S."/>
            <person name="Paddock L."/>
            <person name="Mostad J."/>
        </authorList>
    </citation>
    <scope>NUCLEOTIDE SEQUENCE [LARGE SCALE GENOMIC DNA]</scope>
    <source>
        <strain evidence="1 2">DFI.6.1</strain>
    </source>
</reference>
<evidence type="ECO:0000313" key="1">
    <source>
        <dbReference type="EMBL" id="MCQ5120894.1"/>
    </source>
</evidence>
<accession>A0ABT1SI52</accession>
<dbReference type="RefSeq" id="WP_256197293.1">
    <property type="nucleotide sequence ID" value="NZ_JANGCH010000001.1"/>
</dbReference>
<dbReference type="EMBL" id="JANGCH010000001">
    <property type="protein sequence ID" value="MCQ5120894.1"/>
    <property type="molecule type" value="Genomic_DNA"/>
</dbReference>
<proteinExistence type="predicted"/>
<keyword evidence="2" id="KW-1185">Reference proteome</keyword>
<gene>
    <name evidence="1" type="ORF">NE663_01305</name>
</gene>
<sequence length="121" mass="14338">MNKMEFTYDAYRKLLLTFKNNGYQDIFYQETDMTKKQVILRHDIDNSIEDALKIAEIEKEVGMKSTYFVLIGTEFYNLFTKRSKEMIEKIIAYGHSVQLHFDVTNYEIGSKGDLIQMIEKE</sequence>
<protein>
    <submittedName>
        <fullName evidence="1">Uncharacterized protein</fullName>
    </submittedName>
</protein>
<feature type="non-terminal residue" evidence="1">
    <location>
        <position position="121"/>
    </location>
</feature>
<organism evidence="1 2">
    <name type="scientific">Massilicoli timonensis</name>
    <dbReference type="NCBI Taxonomy" id="2015901"/>
    <lineage>
        <taxon>Bacteria</taxon>
        <taxon>Bacillati</taxon>
        <taxon>Bacillota</taxon>
        <taxon>Erysipelotrichia</taxon>
        <taxon>Erysipelotrichales</taxon>
        <taxon>Erysipelotrichaceae</taxon>
        <taxon>Massilicoli</taxon>
    </lineage>
</organism>
<dbReference type="Proteomes" id="UP001524435">
    <property type="component" value="Unassembled WGS sequence"/>
</dbReference>
<evidence type="ECO:0000313" key="2">
    <source>
        <dbReference type="Proteomes" id="UP001524435"/>
    </source>
</evidence>
<dbReference type="Gene3D" id="3.20.20.370">
    <property type="entry name" value="Glycoside hydrolase/deacetylase"/>
    <property type="match status" value="1"/>
</dbReference>
<dbReference type="SUPFAM" id="SSF88713">
    <property type="entry name" value="Glycoside hydrolase/deacetylase"/>
    <property type="match status" value="1"/>
</dbReference>